<name>A0A812VJ35_SYMPI</name>
<feature type="non-terminal residue" evidence="1">
    <location>
        <position position="1"/>
    </location>
</feature>
<sequence>VQPQPAGSSPKQEFSSFPPRTPLAVRISKYVAFHQLSAAKLRERLSEQEQGSKHQDNGKVKMLVYSCQPFAQCGGHGDRLNGIITAFLLAVLTGRAFFIDSESPLPLQLLLQPRGIDWRVYGGLQATAGLRHISYHDKRWQFEADLGKLTSFEEEVLVINMNYRMIRSLFEAPALSKASRKLGLPGSAPPFLAAEIFDVLFAPTQLLRQEVHSLRTERAPEHLDS</sequence>
<keyword evidence="2" id="KW-1185">Reference proteome</keyword>
<dbReference type="OrthoDB" id="428346at2759"/>
<evidence type="ECO:0000313" key="2">
    <source>
        <dbReference type="Proteomes" id="UP000649617"/>
    </source>
</evidence>
<proteinExistence type="predicted"/>
<evidence type="ECO:0000313" key="1">
    <source>
        <dbReference type="EMBL" id="CAE7626796.1"/>
    </source>
</evidence>
<accession>A0A812VJ35</accession>
<comment type="caution">
    <text evidence="1">The sequence shown here is derived from an EMBL/GenBank/DDBJ whole genome shotgun (WGS) entry which is preliminary data.</text>
</comment>
<dbReference type="Proteomes" id="UP000649617">
    <property type="component" value="Unassembled WGS sequence"/>
</dbReference>
<reference evidence="1" key="1">
    <citation type="submission" date="2021-02" db="EMBL/GenBank/DDBJ databases">
        <authorList>
            <person name="Dougan E. K."/>
            <person name="Rhodes N."/>
            <person name="Thang M."/>
            <person name="Chan C."/>
        </authorList>
    </citation>
    <scope>NUCLEOTIDE SEQUENCE</scope>
</reference>
<organism evidence="1 2">
    <name type="scientific">Symbiodinium pilosum</name>
    <name type="common">Dinoflagellate</name>
    <dbReference type="NCBI Taxonomy" id="2952"/>
    <lineage>
        <taxon>Eukaryota</taxon>
        <taxon>Sar</taxon>
        <taxon>Alveolata</taxon>
        <taxon>Dinophyceae</taxon>
        <taxon>Suessiales</taxon>
        <taxon>Symbiodiniaceae</taxon>
        <taxon>Symbiodinium</taxon>
    </lineage>
</organism>
<dbReference type="EMBL" id="CAJNIZ010042582">
    <property type="protein sequence ID" value="CAE7626796.1"/>
    <property type="molecule type" value="Genomic_DNA"/>
</dbReference>
<dbReference type="AlphaFoldDB" id="A0A812VJ35"/>
<gene>
    <name evidence="1" type="ORF">SPIL2461_LOCUS16414</name>
</gene>
<protein>
    <submittedName>
        <fullName evidence="1">Uncharacterized protein</fullName>
    </submittedName>
</protein>